<organism evidence="2 3">
    <name type="scientific">Mycena chlorophos</name>
    <name type="common">Agaric fungus</name>
    <name type="synonym">Agaricus chlorophos</name>
    <dbReference type="NCBI Taxonomy" id="658473"/>
    <lineage>
        <taxon>Eukaryota</taxon>
        <taxon>Fungi</taxon>
        <taxon>Dikarya</taxon>
        <taxon>Basidiomycota</taxon>
        <taxon>Agaricomycotina</taxon>
        <taxon>Agaricomycetes</taxon>
        <taxon>Agaricomycetidae</taxon>
        <taxon>Agaricales</taxon>
        <taxon>Marasmiineae</taxon>
        <taxon>Mycenaceae</taxon>
        <taxon>Mycena</taxon>
    </lineage>
</organism>
<dbReference type="EMBL" id="DF849320">
    <property type="protein sequence ID" value="GAT56632.1"/>
    <property type="molecule type" value="Genomic_DNA"/>
</dbReference>
<evidence type="ECO:0000256" key="1">
    <source>
        <dbReference type="SAM" id="MobiDB-lite"/>
    </source>
</evidence>
<feature type="region of interest" description="Disordered" evidence="1">
    <location>
        <begin position="151"/>
        <end position="170"/>
    </location>
</feature>
<sequence length="177" mass="19530">MLRSNGALVLSEPMNTTPLRRYMFVSGRSQSTWNDALAKAEAVLRCVRDAAACRVDQEREDDEAGGDGGELMEELKDGDVEEEPRAFITRFPQEMEQATHTLATLLEEIPREERCEGVFGGDYLVRDIALVDLDPPLGVEVARRQRLVDADGASRTRVPSAGNEGLDVERGDLIVPT</sequence>
<gene>
    <name evidence="2" type="ORF">MCHLO_13261</name>
</gene>
<reference evidence="2" key="1">
    <citation type="submission" date="2014-09" db="EMBL/GenBank/DDBJ databases">
        <title>Genome sequence of the luminous mushroom Mycena chlorophos for searching fungal bioluminescence genes.</title>
        <authorList>
            <person name="Tanaka Y."/>
            <person name="Kasuga D."/>
            <person name="Oba Y."/>
            <person name="Hase S."/>
            <person name="Sato K."/>
            <person name="Oba Y."/>
            <person name="Sakakibara Y."/>
        </authorList>
    </citation>
    <scope>NUCLEOTIDE SEQUENCE</scope>
</reference>
<feature type="region of interest" description="Disordered" evidence="1">
    <location>
        <begin position="56"/>
        <end position="79"/>
    </location>
</feature>
<evidence type="ECO:0000313" key="3">
    <source>
        <dbReference type="Proteomes" id="UP000815677"/>
    </source>
</evidence>
<protein>
    <submittedName>
        <fullName evidence="2">Uncharacterized protein</fullName>
    </submittedName>
</protein>
<evidence type="ECO:0000313" key="2">
    <source>
        <dbReference type="EMBL" id="GAT56632.1"/>
    </source>
</evidence>
<dbReference type="Proteomes" id="UP000815677">
    <property type="component" value="Unassembled WGS sequence"/>
</dbReference>
<accession>A0ABQ0M1C8</accession>
<name>A0ABQ0M1C8_MYCCL</name>
<proteinExistence type="predicted"/>
<keyword evidence="3" id="KW-1185">Reference proteome</keyword>